<dbReference type="Proteomes" id="UP000466931">
    <property type="component" value="Chromosome"/>
</dbReference>
<dbReference type="EMBL" id="AP022612">
    <property type="protein sequence ID" value="BBZ31596.1"/>
    <property type="molecule type" value="Genomic_DNA"/>
</dbReference>
<dbReference type="InterPro" id="IPR036465">
    <property type="entry name" value="vWFA_dom_sf"/>
</dbReference>
<evidence type="ECO:0000313" key="2">
    <source>
        <dbReference type="Proteomes" id="UP000466931"/>
    </source>
</evidence>
<proteinExistence type="predicted"/>
<evidence type="ECO:0000313" key="1">
    <source>
        <dbReference type="EMBL" id="BBZ31596.1"/>
    </source>
</evidence>
<dbReference type="OrthoDB" id="9814325at2"/>
<reference evidence="1" key="2">
    <citation type="submission" date="2020-02" db="EMBL/GenBank/DDBJ databases">
        <authorList>
            <person name="Matsumoto Y."/>
            <person name="Motooka D."/>
            <person name="Nakamura S."/>
        </authorList>
    </citation>
    <scope>NUCLEOTIDE SEQUENCE</scope>
    <source>
        <strain evidence="1">JCM 13671</strain>
    </source>
</reference>
<gene>
    <name evidence="1" type="ORF">MCNF_02010</name>
</gene>
<organism evidence="1 2">
    <name type="scientific">Mycolicibacterium confluentis</name>
    <dbReference type="NCBI Taxonomy" id="28047"/>
    <lineage>
        <taxon>Bacteria</taxon>
        <taxon>Bacillati</taxon>
        <taxon>Actinomycetota</taxon>
        <taxon>Actinomycetes</taxon>
        <taxon>Mycobacteriales</taxon>
        <taxon>Mycobacteriaceae</taxon>
        <taxon>Mycolicibacterium</taxon>
    </lineage>
</organism>
<keyword evidence="2" id="KW-1185">Reference proteome</keyword>
<dbReference type="RefSeq" id="WP_085153629.1">
    <property type="nucleotide sequence ID" value="NZ_AP022612.1"/>
</dbReference>
<protein>
    <submittedName>
        <fullName evidence="1">Uncharacterized protein</fullName>
    </submittedName>
</protein>
<dbReference type="SUPFAM" id="SSF53300">
    <property type="entry name" value="vWA-like"/>
    <property type="match status" value="1"/>
</dbReference>
<dbReference type="AlphaFoldDB" id="A0A7I7XQS0"/>
<accession>A0A7I7XQS0</accession>
<name>A0A7I7XQS0_9MYCO</name>
<dbReference type="Gene3D" id="3.40.50.410">
    <property type="entry name" value="von Willebrand factor, type A domain"/>
    <property type="match status" value="1"/>
</dbReference>
<reference evidence="1" key="1">
    <citation type="journal article" date="2019" name="Emerg. Microbes Infect.">
        <title>Comprehensive subspecies identification of 175 nontuberculous mycobacteria species based on 7547 genomic profiles.</title>
        <authorList>
            <person name="Matsumoto Y."/>
            <person name="Kinjo T."/>
            <person name="Motooka D."/>
            <person name="Nabeya D."/>
            <person name="Jung N."/>
            <person name="Uechi K."/>
            <person name="Horii T."/>
            <person name="Iida T."/>
            <person name="Fujita J."/>
            <person name="Nakamura S."/>
        </authorList>
    </citation>
    <scope>NUCLEOTIDE SEQUENCE [LARGE SCALE GENOMIC DNA]</scope>
    <source>
        <strain evidence="1">JCM 13671</strain>
    </source>
</reference>
<sequence length="292" mass="31159">MTLHPVLPPLILALIAVALLTARVITFRRLRRDGHSRLAMWRWGAVTSAAVLLVLAAMRPVFGDDGAPPRVAGETAPNVFVLLDRSAGMDMPAARDDIDELLDRHPDARFALIGFTSRPSVDWPLSADTWSLRSIVAAMTASGSDAGDVGAAANLLRYQLISAAQQYPRARNLVYYLGAGASETDIPPRKFTLPEGEVSGGAVVGYTPMGEASLRAVADQIGVPFVPRFDGAALPADTGPAQEGQTTQTAAGERYEVYWALAALAGVLVLAELFLVLRDLRRTRLPVGQVPP</sequence>